<protein>
    <submittedName>
        <fullName evidence="2">Uncharacterized protein</fullName>
    </submittedName>
</protein>
<dbReference type="OrthoDB" id="2886395at2759"/>
<evidence type="ECO:0000256" key="1">
    <source>
        <dbReference type="SAM" id="MobiDB-lite"/>
    </source>
</evidence>
<proteinExistence type="predicted"/>
<keyword evidence="3" id="KW-1185">Reference proteome</keyword>
<evidence type="ECO:0000313" key="2">
    <source>
        <dbReference type="EMBL" id="KAF5361007.1"/>
    </source>
</evidence>
<gene>
    <name evidence="2" type="ORF">D9756_005125</name>
</gene>
<reference evidence="2 3" key="1">
    <citation type="journal article" date="2020" name="ISME J.">
        <title>Uncovering the hidden diversity of litter-decomposition mechanisms in mushroom-forming fungi.</title>
        <authorList>
            <person name="Floudas D."/>
            <person name="Bentzer J."/>
            <person name="Ahren D."/>
            <person name="Johansson T."/>
            <person name="Persson P."/>
            <person name="Tunlid A."/>
        </authorList>
    </citation>
    <scope>NUCLEOTIDE SEQUENCE [LARGE SCALE GENOMIC DNA]</scope>
    <source>
        <strain evidence="2 3">CBS 146.42</strain>
    </source>
</reference>
<dbReference type="EMBL" id="JAACJO010000003">
    <property type="protein sequence ID" value="KAF5361007.1"/>
    <property type="molecule type" value="Genomic_DNA"/>
</dbReference>
<sequence>MLGSLCQAARNPRAGRSQNRRHHKVTISSINRSQIRVSILEKWSIGVIRSHWIADFGSSDDLSRTGERLIWTLGDIQELVFLSLQIDTIDTAFRKSIEEQWLARISNPKFGNSTIVHRTLTFADGLSSQRHRALAYYHTLRRSGILQLRSAEASGPFLEPSGFQEQNQCEWMSQMTSDQRQRLMHGLWCLVSLRGTYSLAHVGCADVYCKQGSGAGCAEAWKEYGASVSTSLDFGKLLQDAIHQLRGGSLPGGLLCASCEATLLSQLVPLLCSFEQNLVNYFQLDRM</sequence>
<name>A0A8H5G9P8_9AGAR</name>
<comment type="caution">
    <text evidence="2">The sequence shown here is derived from an EMBL/GenBank/DDBJ whole genome shotgun (WGS) entry which is preliminary data.</text>
</comment>
<organism evidence="2 3">
    <name type="scientific">Leucocoprinus leucothites</name>
    <dbReference type="NCBI Taxonomy" id="201217"/>
    <lineage>
        <taxon>Eukaryota</taxon>
        <taxon>Fungi</taxon>
        <taxon>Dikarya</taxon>
        <taxon>Basidiomycota</taxon>
        <taxon>Agaricomycotina</taxon>
        <taxon>Agaricomycetes</taxon>
        <taxon>Agaricomycetidae</taxon>
        <taxon>Agaricales</taxon>
        <taxon>Agaricineae</taxon>
        <taxon>Agaricaceae</taxon>
        <taxon>Leucocoprinus</taxon>
    </lineage>
</organism>
<accession>A0A8H5G9P8</accession>
<dbReference type="Proteomes" id="UP000559027">
    <property type="component" value="Unassembled WGS sequence"/>
</dbReference>
<evidence type="ECO:0000313" key="3">
    <source>
        <dbReference type="Proteomes" id="UP000559027"/>
    </source>
</evidence>
<dbReference type="AlphaFoldDB" id="A0A8H5G9P8"/>
<feature type="region of interest" description="Disordered" evidence="1">
    <location>
        <begin position="1"/>
        <end position="23"/>
    </location>
</feature>